<evidence type="ECO:0000256" key="1">
    <source>
        <dbReference type="ARBA" id="ARBA00022801"/>
    </source>
</evidence>
<keyword evidence="2" id="KW-0547">Nucleotide-binding</keyword>
<evidence type="ECO:0000256" key="3">
    <source>
        <dbReference type="SAM" id="MobiDB-lite"/>
    </source>
</evidence>
<dbReference type="InterPro" id="IPR016135">
    <property type="entry name" value="UBQ-conjugating_enzyme/RWD"/>
</dbReference>
<evidence type="ECO:0000313" key="5">
    <source>
        <dbReference type="EMBL" id="RCH81261.1"/>
    </source>
</evidence>
<keyword evidence="2" id="KW-0067">ATP-binding</keyword>
<dbReference type="SUPFAM" id="SSF46934">
    <property type="entry name" value="UBA-like"/>
    <property type="match status" value="1"/>
</dbReference>
<protein>
    <recommendedName>
        <fullName evidence="4">RWD domain-containing protein</fullName>
    </recommendedName>
</protein>
<proteinExistence type="predicted"/>
<evidence type="ECO:0000313" key="6">
    <source>
        <dbReference type="Proteomes" id="UP000253551"/>
    </source>
</evidence>
<evidence type="ECO:0000256" key="2">
    <source>
        <dbReference type="ARBA" id="ARBA00022806"/>
    </source>
</evidence>
<keyword evidence="6" id="KW-1185">Reference proteome</keyword>
<dbReference type="Proteomes" id="UP000253551">
    <property type="component" value="Unassembled WGS sequence"/>
</dbReference>
<dbReference type="OrthoDB" id="5600252at2759"/>
<feature type="region of interest" description="Disordered" evidence="3">
    <location>
        <begin position="1"/>
        <end position="45"/>
    </location>
</feature>
<dbReference type="InterPro" id="IPR006575">
    <property type="entry name" value="RWD_dom"/>
</dbReference>
<evidence type="ECO:0000259" key="4">
    <source>
        <dbReference type="PROSITE" id="PS50908"/>
    </source>
</evidence>
<accession>A0A367IUV0</accession>
<dbReference type="Pfam" id="PF05773">
    <property type="entry name" value="RWD"/>
    <property type="match status" value="1"/>
</dbReference>
<dbReference type="SUPFAM" id="SSF54768">
    <property type="entry name" value="dsRNA-binding domain-like"/>
    <property type="match status" value="1"/>
</dbReference>
<dbReference type="AlphaFoldDB" id="A0A367IUV0"/>
<comment type="caution">
    <text evidence="5">The sequence shown here is derived from an EMBL/GenBank/DDBJ whole genome shotgun (WGS) entry which is preliminary data.</text>
</comment>
<reference evidence="5 6" key="1">
    <citation type="journal article" date="2018" name="G3 (Bethesda)">
        <title>Phylogenetic and Phylogenomic Definition of Rhizopus Species.</title>
        <authorList>
            <person name="Gryganskyi A.P."/>
            <person name="Golan J."/>
            <person name="Dolatabadi S."/>
            <person name="Mondo S."/>
            <person name="Robb S."/>
            <person name="Idnurm A."/>
            <person name="Muszewska A."/>
            <person name="Steczkiewicz K."/>
            <person name="Masonjones S."/>
            <person name="Liao H.L."/>
            <person name="Gajdeczka M.T."/>
            <person name="Anike F."/>
            <person name="Vuek A."/>
            <person name="Anishchenko I.M."/>
            <person name="Voigt K."/>
            <person name="de Hoog G.S."/>
            <person name="Smith M.E."/>
            <person name="Heitman J."/>
            <person name="Vilgalys R."/>
            <person name="Stajich J.E."/>
        </authorList>
    </citation>
    <scope>NUCLEOTIDE SEQUENCE [LARGE SCALE GENOMIC DNA]</scope>
    <source>
        <strain evidence="5 6">LSU 92-RS-03</strain>
    </source>
</reference>
<dbReference type="InterPro" id="IPR056890">
    <property type="entry name" value="UBA_DHX29-like"/>
</dbReference>
<dbReference type="Gene3D" id="3.10.110.10">
    <property type="entry name" value="Ubiquitin Conjugating Enzyme"/>
    <property type="match status" value="1"/>
</dbReference>
<dbReference type="STRING" id="4846.A0A367IUV0"/>
<dbReference type="InterPro" id="IPR009060">
    <property type="entry name" value="UBA-like_sf"/>
</dbReference>
<dbReference type="PROSITE" id="PS50908">
    <property type="entry name" value="RWD"/>
    <property type="match status" value="1"/>
</dbReference>
<keyword evidence="1" id="KW-0378">Hydrolase</keyword>
<dbReference type="GO" id="GO:0004386">
    <property type="term" value="F:helicase activity"/>
    <property type="evidence" value="ECO:0007669"/>
    <property type="project" value="UniProtKB-KW"/>
</dbReference>
<feature type="non-terminal residue" evidence="5">
    <location>
        <position position="491"/>
    </location>
</feature>
<dbReference type="Gene3D" id="3.30.160.20">
    <property type="match status" value="1"/>
</dbReference>
<keyword evidence="2" id="KW-0347">Helicase</keyword>
<organism evidence="5 6">
    <name type="scientific">Rhizopus stolonifer</name>
    <name type="common">Rhizopus nigricans</name>
    <dbReference type="NCBI Taxonomy" id="4846"/>
    <lineage>
        <taxon>Eukaryota</taxon>
        <taxon>Fungi</taxon>
        <taxon>Fungi incertae sedis</taxon>
        <taxon>Mucoromycota</taxon>
        <taxon>Mucoromycotina</taxon>
        <taxon>Mucoromycetes</taxon>
        <taxon>Mucorales</taxon>
        <taxon>Mucorineae</taxon>
        <taxon>Rhizopodaceae</taxon>
        <taxon>Rhizopus</taxon>
    </lineage>
</organism>
<dbReference type="EMBL" id="PJQM01005598">
    <property type="protein sequence ID" value="RCH81261.1"/>
    <property type="molecule type" value="Genomic_DNA"/>
</dbReference>
<dbReference type="InterPro" id="IPR056328">
    <property type="entry name" value="DSRM_DHX29"/>
</dbReference>
<dbReference type="SUPFAM" id="SSF54495">
    <property type="entry name" value="UBC-like"/>
    <property type="match status" value="1"/>
</dbReference>
<dbReference type="CDD" id="cd11605">
    <property type="entry name" value="RWD_DRWD_ELF-like"/>
    <property type="match status" value="1"/>
</dbReference>
<dbReference type="GO" id="GO:0016787">
    <property type="term" value="F:hydrolase activity"/>
    <property type="evidence" value="ECO:0007669"/>
    <property type="project" value="UniProtKB-KW"/>
</dbReference>
<gene>
    <name evidence="5" type="ORF">CU098_004984</name>
</gene>
<dbReference type="Pfam" id="PF24385">
    <property type="entry name" value="DSRM_DHX29"/>
    <property type="match status" value="1"/>
</dbReference>
<feature type="domain" description="RWD" evidence="4">
    <location>
        <begin position="393"/>
        <end position="491"/>
    </location>
</feature>
<dbReference type="Pfam" id="PF24899">
    <property type="entry name" value="UBA_DHX29"/>
    <property type="match status" value="1"/>
</dbReference>
<name>A0A367IUV0_RHIST</name>
<sequence length="491" mass="56122">MSGKKNKPSKATQPAPGKKSSGKRGIVKNGNAGANATEDKPVPQRSTIFGDWTGKTPVSLLHEHCQKSNWEKPEFEIKKQKDNYIGQVTLSQRNKKTAQMQTVVFTTPSEFHLPTSMEAKHLAATYALHRVKSHMPLHRVLPPQHRDYWRQFDALKTAANAWQYEPDPFTAHAPINAPKKNRSLPSKEHAASAVPMPTMQARMDQVKVREPEMDEKMRKYWQSLPSVQMGSENRELAERVIKKSKIAYQPLPRKHSKEERKQLTDELVRMGFRAAHADEALDYSVDKTAALDWLCLHVPEDDLPANFMLANYNPTMTTISHTVQSLGRDWLIKRMSAIGYPESICIEALSLANEDESKAIEMLQWRLTHGNEELPTVDPETIDQEELTQLCEDEVTALESIYEASRFQKETDKTGRQVYSIFFDVQTNPEKKKHREKLMIQVIIPKDSYYPFSLPLFTIECEGLPSYLKLAFIKGLVEEAEKNLGMPFIYM</sequence>